<dbReference type="EMBL" id="AB479384">
    <property type="protein sequence ID" value="BAO65785.1"/>
    <property type="molecule type" value="Genomic_DNA"/>
</dbReference>
<name>X5IX56_KLEPN</name>
<accession>X5IX56</accession>
<evidence type="ECO:0000313" key="2">
    <source>
        <dbReference type="EMBL" id="BAO65785.1"/>
    </source>
</evidence>
<reference evidence="2" key="1">
    <citation type="submission" date="2009-01" db="EMBL/GenBank/DDBJ databases">
        <title>Cloning and apllication of protocatechuate decarboxylase of Klebsiella pneumoniae subsp. pneumoniae.</title>
        <authorList>
            <person name="Ishioka H."/>
            <person name="Sonoki T."/>
        </authorList>
    </citation>
    <scope>NUCLEOTIDE SEQUENCE</scope>
    <source>
        <strain evidence="2">ATCC 25597</strain>
    </source>
</reference>
<organism evidence="2">
    <name type="scientific">Klebsiella pneumoniae subsp. pneumoniae</name>
    <dbReference type="NCBI Taxonomy" id="72407"/>
    <lineage>
        <taxon>Bacteria</taxon>
        <taxon>Pseudomonadati</taxon>
        <taxon>Pseudomonadota</taxon>
        <taxon>Gammaproteobacteria</taxon>
        <taxon>Enterobacterales</taxon>
        <taxon>Enterobacteriaceae</taxon>
        <taxon>Klebsiella/Raoultella group</taxon>
        <taxon>Klebsiella</taxon>
        <taxon>Klebsiella pneumoniae complex</taxon>
    </lineage>
</organism>
<sequence length="61" mass="6808">MAGQGMNRLQQTGQSGVVFFIPEVILIHFDAIEAESLQQREGGSPATKIIQPDRTKRRQRA</sequence>
<protein>
    <submittedName>
        <fullName evidence="2">Uncharacterized protein</fullName>
    </submittedName>
</protein>
<feature type="region of interest" description="Disordered" evidence="1">
    <location>
        <begin position="36"/>
        <end position="61"/>
    </location>
</feature>
<dbReference type="AlphaFoldDB" id="X5IX56"/>
<evidence type="ECO:0000256" key="1">
    <source>
        <dbReference type="SAM" id="MobiDB-lite"/>
    </source>
</evidence>
<proteinExistence type="predicted"/>